<feature type="transmembrane region" description="Helical" evidence="6">
    <location>
        <begin position="631"/>
        <end position="651"/>
    </location>
</feature>
<feature type="transmembrane region" description="Helical" evidence="6">
    <location>
        <begin position="733"/>
        <end position="757"/>
    </location>
</feature>
<gene>
    <name evidence="8" type="ORF">L0668_17005</name>
</gene>
<feature type="transmembrane region" description="Helical" evidence="6">
    <location>
        <begin position="351"/>
        <end position="375"/>
    </location>
</feature>
<feature type="transmembrane region" description="Helical" evidence="6">
    <location>
        <begin position="657"/>
        <end position="678"/>
    </location>
</feature>
<evidence type="ECO:0000256" key="1">
    <source>
        <dbReference type="ARBA" id="ARBA00004651"/>
    </source>
</evidence>
<dbReference type="InterPro" id="IPR050545">
    <property type="entry name" value="Mycobact_MmpL"/>
</dbReference>
<evidence type="ECO:0000256" key="5">
    <source>
        <dbReference type="ARBA" id="ARBA00023136"/>
    </source>
</evidence>
<dbReference type="EMBL" id="JAKGAS010000011">
    <property type="protein sequence ID" value="MCF2949820.1"/>
    <property type="molecule type" value="Genomic_DNA"/>
</dbReference>
<keyword evidence="5 6" id="KW-0472">Membrane</keyword>
<protein>
    <submittedName>
        <fullName evidence="8">MMPL family transporter</fullName>
    </submittedName>
</protein>
<dbReference type="InterPro" id="IPR000731">
    <property type="entry name" value="SSD"/>
</dbReference>
<dbReference type="RefSeq" id="WP_235313919.1">
    <property type="nucleotide sequence ID" value="NZ_JAKGAS010000011.1"/>
</dbReference>
<name>A0ABS9DA44_9ALTE</name>
<sequence length="764" mass="85008">MNTTWLSLSVNRPKIVLCIGFLLIFVAAFGAKNLYFRGDYKVFFEEDNPQRLAFESMQAHFSKNDGVSIIIAPHSGKVFSVQTLSLIQELTEAAEQTPYSSRIDSLSNFQHTWAEEDDMIVEDLVEDASTLLPGDLDKIQKIALQEPNLLHRLISPKGDVAVINISVNLPDGDQTPEVIKITDSVMAMTDKFKANYPEHDFYHTGVVLMNYSFFSFASNDFESIVPLMFLTIILIMWILLKTLSGTLATLLIIITSIAATMGVGGWFGMFLSTATVNVPTMVMTLAVADCIHIISSMLFGMRAGKNKKEALLYSLDLNKMPIFITSATTSIGFLTLNFAEVPILADLGNLTAVGVLFACLFSLTILPALIMLLPIKVKAQAPNSRDLGHIERFGEWVIRHHKRILPFTLIITVLAVVFSFKNNLDDVPTDYFHESTQFRQATEFQEQHVSGMTSMDFAIYTGEDSGVNQPHNLKVIEDFSIWLRQQPEIDHVSTVTDTYKRLNKNMHADDLSYYKLPNDRETAAQFMLLYEMSLPYGLDLNNHLDMKKSATRIMTMVKNMGSKELVELELRAQTWFSQNAPNLQLSAASPGLMFAHISEINMASMLKGTVVALLLISGLLIFALKSFKLGAISLLPNLLPACIGFGIWGIYSGQVNLGLSIVLSMTLGIIVDDTVHFLSKYRHARINGCDAQESVRYAFASVGRALWITTLVLATGFSILMLSPFALNSEMGMLTGIIILVALAVDFLFLPPFLMVFDKKTKQE</sequence>
<feature type="transmembrane region" description="Helical" evidence="6">
    <location>
        <begin position="404"/>
        <end position="420"/>
    </location>
</feature>
<evidence type="ECO:0000256" key="2">
    <source>
        <dbReference type="ARBA" id="ARBA00022475"/>
    </source>
</evidence>
<evidence type="ECO:0000256" key="4">
    <source>
        <dbReference type="ARBA" id="ARBA00022989"/>
    </source>
</evidence>
<keyword evidence="3 6" id="KW-0812">Transmembrane</keyword>
<feature type="domain" description="SSD" evidence="7">
    <location>
        <begin position="247"/>
        <end position="372"/>
    </location>
</feature>
<reference evidence="8 9" key="1">
    <citation type="submission" date="2022-01" db="EMBL/GenBank/DDBJ databases">
        <title>Paraglaciecola sp. G1-23.</title>
        <authorList>
            <person name="Jin M.S."/>
            <person name="Han D.M."/>
            <person name="Kim H.M."/>
            <person name="Jeon C.O."/>
        </authorList>
    </citation>
    <scope>NUCLEOTIDE SEQUENCE [LARGE SCALE GENOMIC DNA]</scope>
    <source>
        <strain evidence="8 9">G1-23</strain>
    </source>
</reference>
<evidence type="ECO:0000313" key="8">
    <source>
        <dbReference type="EMBL" id="MCF2949820.1"/>
    </source>
</evidence>
<feature type="transmembrane region" description="Helical" evidence="6">
    <location>
        <begin position="223"/>
        <end position="240"/>
    </location>
</feature>
<accession>A0ABS9DA44</accession>
<evidence type="ECO:0000256" key="3">
    <source>
        <dbReference type="ARBA" id="ARBA00022692"/>
    </source>
</evidence>
<dbReference type="Pfam" id="PF03176">
    <property type="entry name" value="MMPL"/>
    <property type="match status" value="2"/>
</dbReference>
<organism evidence="8 9">
    <name type="scientific">Paraglaciecola algarum</name>
    <dbReference type="NCBI Taxonomy" id="3050085"/>
    <lineage>
        <taxon>Bacteria</taxon>
        <taxon>Pseudomonadati</taxon>
        <taxon>Pseudomonadota</taxon>
        <taxon>Gammaproteobacteria</taxon>
        <taxon>Alteromonadales</taxon>
        <taxon>Alteromonadaceae</taxon>
        <taxon>Paraglaciecola</taxon>
    </lineage>
</organism>
<dbReference type="SUPFAM" id="SSF82866">
    <property type="entry name" value="Multidrug efflux transporter AcrB transmembrane domain"/>
    <property type="match status" value="2"/>
</dbReference>
<dbReference type="PROSITE" id="PS50156">
    <property type="entry name" value="SSD"/>
    <property type="match status" value="1"/>
</dbReference>
<dbReference type="PANTHER" id="PTHR33406">
    <property type="entry name" value="MEMBRANE PROTEIN MJ1562-RELATED"/>
    <property type="match status" value="1"/>
</dbReference>
<keyword evidence="4 6" id="KW-1133">Transmembrane helix</keyword>
<dbReference type="PANTHER" id="PTHR33406:SF12">
    <property type="entry name" value="BLR2997 PROTEIN"/>
    <property type="match status" value="1"/>
</dbReference>
<keyword evidence="2" id="KW-1003">Cell membrane</keyword>
<evidence type="ECO:0000256" key="6">
    <source>
        <dbReference type="SAM" id="Phobius"/>
    </source>
</evidence>
<feature type="transmembrane region" description="Helical" evidence="6">
    <location>
        <begin position="705"/>
        <end position="727"/>
    </location>
</feature>
<feature type="transmembrane region" description="Helical" evidence="6">
    <location>
        <begin position="281"/>
        <end position="301"/>
    </location>
</feature>
<evidence type="ECO:0000313" key="9">
    <source>
        <dbReference type="Proteomes" id="UP001521137"/>
    </source>
</evidence>
<keyword evidence="9" id="KW-1185">Reference proteome</keyword>
<feature type="transmembrane region" description="Helical" evidence="6">
    <location>
        <begin position="247"/>
        <end position="269"/>
    </location>
</feature>
<proteinExistence type="predicted"/>
<comment type="caution">
    <text evidence="8">The sequence shown here is derived from an EMBL/GenBank/DDBJ whole genome shotgun (WGS) entry which is preliminary data.</text>
</comment>
<dbReference type="InterPro" id="IPR004869">
    <property type="entry name" value="MMPL_dom"/>
</dbReference>
<evidence type="ECO:0000259" key="7">
    <source>
        <dbReference type="PROSITE" id="PS50156"/>
    </source>
</evidence>
<feature type="transmembrane region" description="Helical" evidence="6">
    <location>
        <begin position="605"/>
        <end position="624"/>
    </location>
</feature>
<feature type="transmembrane region" description="Helical" evidence="6">
    <location>
        <begin position="322"/>
        <end position="345"/>
    </location>
</feature>
<comment type="subcellular location">
    <subcellularLocation>
        <location evidence="1">Cell membrane</location>
        <topology evidence="1">Multi-pass membrane protein</topology>
    </subcellularLocation>
</comment>
<dbReference type="Proteomes" id="UP001521137">
    <property type="component" value="Unassembled WGS sequence"/>
</dbReference>
<dbReference type="Gene3D" id="1.20.1640.10">
    <property type="entry name" value="Multidrug efflux transporter AcrB transmembrane domain"/>
    <property type="match status" value="2"/>
</dbReference>